<evidence type="ECO:0000313" key="6">
    <source>
        <dbReference type="Proteomes" id="UP000094043"/>
    </source>
</evidence>
<evidence type="ECO:0000259" key="3">
    <source>
        <dbReference type="SMART" id="SM00853"/>
    </source>
</evidence>
<reference evidence="5" key="3">
    <citation type="submission" date="2024-01" db="EMBL/GenBank/DDBJ databases">
        <authorList>
            <person name="Coelho M.A."/>
            <person name="David-Palma M."/>
            <person name="Shea T."/>
            <person name="Sun S."/>
            <person name="Cuomo C.A."/>
            <person name="Heitman J."/>
        </authorList>
    </citation>
    <scope>NUCLEOTIDE SEQUENCE</scope>
    <source>
        <strain evidence="5">CBS 7841</strain>
    </source>
</reference>
<dbReference type="InterPro" id="IPR037198">
    <property type="entry name" value="MutL_C_sf"/>
</dbReference>
<keyword evidence="6" id="KW-1185">Reference proteome</keyword>
<dbReference type="Pfam" id="PF13589">
    <property type="entry name" value="HATPase_c_3"/>
    <property type="match status" value="1"/>
</dbReference>
<protein>
    <recommendedName>
        <fullName evidence="7">MutL C-terminal dimerisation domain-containing protein</fullName>
    </recommendedName>
</protein>
<dbReference type="InterPro" id="IPR014790">
    <property type="entry name" value="MutL_C"/>
</dbReference>
<organism evidence="5 6">
    <name type="scientific">Cryptococcus depauperatus CBS 7841</name>
    <dbReference type="NCBI Taxonomy" id="1295531"/>
    <lineage>
        <taxon>Eukaryota</taxon>
        <taxon>Fungi</taxon>
        <taxon>Dikarya</taxon>
        <taxon>Basidiomycota</taxon>
        <taxon>Agaricomycotina</taxon>
        <taxon>Tremellomycetes</taxon>
        <taxon>Tremellales</taxon>
        <taxon>Cryptococcaceae</taxon>
        <taxon>Cryptococcus</taxon>
    </lineage>
</organism>
<dbReference type="InterPro" id="IPR014721">
    <property type="entry name" value="Ribsml_uS5_D2-typ_fold_subgr"/>
</dbReference>
<evidence type="ECO:0000259" key="4">
    <source>
        <dbReference type="SMART" id="SM01340"/>
    </source>
</evidence>
<dbReference type="InterPro" id="IPR038973">
    <property type="entry name" value="MutL/Mlh/Pms-like"/>
</dbReference>
<proteinExistence type="inferred from homology"/>
<dbReference type="InterPro" id="IPR014762">
    <property type="entry name" value="DNA_mismatch_repair_CS"/>
</dbReference>
<dbReference type="SUPFAM" id="SSF54211">
    <property type="entry name" value="Ribosomal protein S5 domain 2-like"/>
    <property type="match status" value="1"/>
</dbReference>
<dbReference type="GO" id="GO:0016887">
    <property type="term" value="F:ATP hydrolysis activity"/>
    <property type="evidence" value="ECO:0007669"/>
    <property type="project" value="InterPro"/>
</dbReference>
<sequence>MAEIQLLSRPVSTTIRSSVILPNISQIFSELLQNSLDADSTVVSCHINLTKRNEGLRIEDDGFGITREGLSKIGKRFRTSKGVHEDGLGPVNFYGFRGEALASIAALSLLEITTKEKSSQVLSKVIRNSKILYEGRHPNGHIAGEHGTTVVVKDIFCNLPVRREELANTSATVLMGQLRRVVETLALGNPHVKWAVWEKRSEATGEMKKIISINQSSSALSVFNTLYGSALVRHVQNVRVTSGDRRIDGFISVYGDISKTHQYLFINGHHIDRGDLHELIARQFAKSKFTIFALSGEHEEAGYTASKRSPRRLERHPVYVLNVTLPFSELDMSYEPKKRTVGYKHMEFLKTILLAIVNEFLKRNGYSSDRSVSLTPSFKNRSFCRASLPITRPGSTLAKTSLLKTSLSHSRPSYRDISASAVSRRILTKPFEPNSFQQSLYSTVRSQIPNIPSMNESSTNKVKWTDGFACEKETGVFSLTHPNYPLSVEPKSVSNSRNQSLNQPDDTCHNCTYTSSPDNIQPLSLLTPASSTIPLQLTSLSNATVLGQVDKKYIAAIIDSTSFPALSLIDQHAADERVEVERILLELCKGFTQGNLKVHRTENTADSDGLMITLTRPEASVLSQPGVVPLFKRWGIDLRLPYDLLGMEYVQVKVHTVPNAFSSRLSKKEGIELTRLVKGYLSTIVDNAGEIDAFLRSLHVQDVARYKEEDKQDRCHSGNWNNVVRFMPRELLELANSKACRGAIMFEDRLSRDQCSRLLEQLAGTRFPFTCAHGRPVMVPLLILKGYKKESKRRRFINWSKLKKEMEEYDQ</sequence>
<dbReference type="KEGG" id="cdep:91085644"/>
<keyword evidence="2" id="KW-0227">DNA damage</keyword>
<dbReference type="Gene3D" id="3.30.230.10">
    <property type="match status" value="1"/>
</dbReference>
<dbReference type="InterPro" id="IPR013507">
    <property type="entry name" value="DNA_mismatch_S5_2-like"/>
</dbReference>
<evidence type="ECO:0000256" key="2">
    <source>
        <dbReference type="ARBA" id="ARBA00022763"/>
    </source>
</evidence>
<accession>A0AAJ8JQ19</accession>
<evidence type="ECO:0000313" key="5">
    <source>
        <dbReference type="EMBL" id="WVN86269.1"/>
    </source>
</evidence>
<evidence type="ECO:0008006" key="7">
    <source>
        <dbReference type="Google" id="ProtNLM"/>
    </source>
</evidence>
<dbReference type="InterPro" id="IPR042120">
    <property type="entry name" value="MutL_C_dimsub"/>
</dbReference>
<dbReference type="EMBL" id="CP143785">
    <property type="protein sequence ID" value="WVN86269.1"/>
    <property type="molecule type" value="Genomic_DNA"/>
</dbReference>
<dbReference type="RefSeq" id="XP_066066969.1">
    <property type="nucleotide sequence ID" value="XM_066210872.1"/>
</dbReference>
<dbReference type="Gene3D" id="3.30.1540.20">
    <property type="entry name" value="MutL, C-terminal domain, dimerisation subdomain"/>
    <property type="match status" value="1"/>
</dbReference>
<dbReference type="GO" id="GO:0005524">
    <property type="term" value="F:ATP binding"/>
    <property type="evidence" value="ECO:0007669"/>
    <property type="project" value="InterPro"/>
</dbReference>
<dbReference type="SMART" id="SM01340">
    <property type="entry name" value="DNA_mis_repair"/>
    <property type="match status" value="1"/>
</dbReference>
<dbReference type="GO" id="GO:0030983">
    <property type="term" value="F:mismatched DNA binding"/>
    <property type="evidence" value="ECO:0007669"/>
    <property type="project" value="InterPro"/>
</dbReference>
<dbReference type="GO" id="GO:0061982">
    <property type="term" value="P:meiosis I cell cycle process"/>
    <property type="evidence" value="ECO:0007669"/>
    <property type="project" value="UniProtKB-ARBA"/>
</dbReference>
<name>A0AAJ8JQ19_9TREE</name>
<feature type="domain" description="DNA mismatch repair protein S5" evidence="4">
    <location>
        <begin position="223"/>
        <end position="362"/>
    </location>
</feature>
<dbReference type="SUPFAM" id="SSF118116">
    <property type="entry name" value="DNA mismatch repair protein MutL"/>
    <property type="match status" value="1"/>
</dbReference>
<dbReference type="InterPro" id="IPR036890">
    <property type="entry name" value="HATPase_C_sf"/>
</dbReference>
<dbReference type="GeneID" id="91085644"/>
<dbReference type="InterPro" id="IPR020568">
    <property type="entry name" value="Ribosomal_Su5_D2-typ_SF"/>
</dbReference>
<gene>
    <name evidence="5" type="ORF">L203_101431</name>
</gene>
<evidence type="ECO:0000256" key="1">
    <source>
        <dbReference type="ARBA" id="ARBA00006082"/>
    </source>
</evidence>
<dbReference type="PANTHER" id="PTHR10073:SF47">
    <property type="entry name" value="DNA MISMATCH REPAIR PROTEIN MLH3"/>
    <property type="match status" value="1"/>
</dbReference>
<dbReference type="Gene3D" id="3.30.565.10">
    <property type="entry name" value="Histidine kinase-like ATPase, C-terminal domain"/>
    <property type="match status" value="1"/>
</dbReference>
<dbReference type="GO" id="GO:0006298">
    <property type="term" value="P:mismatch repair"/>
    <property type="evidence" value="ECO:0007669"/>
    <property type="project" value="InterPro"/>
</dbReference>
<reference evidence="5" key="1">
    <citation type="submission" date="2016-06" db="EMBL/GenBank/DDBJ databases">
        <authorList>
            <person name="Cuomo C."/>
            <person name="Litvintseva A."/>
            <person name="Heitman J."/>
            <person name="Chen Y."/>
            <person name="Sun S."/>
            <person name="Springer D."/>
            <person name="Dromer F."/>
            <person name="Young S."/>
            <person name="Zeng Q."/>
            <person name="Chapman S."/>
            <person name="Gujja S."/>
            <person name="Saif S."/>
            <person name="Birren B."/>
        </authorList>
    </citation>
    <scope>NUCLEOTIDE SEQUENCE</scope>
    <source>
        <strain evidence="5">CBS 7841</strain>
    </source>
</reference>
<dbReference type="AlphaFoldDB" id="A0AAJ8JQ19"/>
<comment type="similarity">
    <text evidence="1">Belongs to the DNA mismatch repair MutL/HexB family.</text>
</comment>
<dbReference type="PANTHER" id="PTHR10073">
    <property type="entry name" value="DNA MISMATCH REPAIR PROTEIN MLH, PMS, MUTL"/>
    <property type="match status" value="1"/>
</dbReference>
<dbReference type="SMART" id="SM00853">
    <property type="entry name" value="MutL_C"/>
    <property type="match status" value="1"/>
</dbReference>
<reference evidence="5" key="2">
    <citation type="journal article" date="2022" name="Elife">
        <title>Obligate sexual reproduction of a homothallic fungus closely related to the Cryptococcus pathogenic species complex.</title>
        <authorList>
            <person name="Passer A.R."/>
            <person name="Clancey S.A."/>
            <person name="Shea T."/>
            <person name="David-Palma M."/>
            <person name="Averette A.F."/>
            <person name="Boekhout T."/>
            <person name="Porcel B.M."/>
            <person name="Nowrousian M."/>
            <person name="Cuomo C.A."/>
            <person name="Sun S."/>
            <person name="Heitman J."/>
            <person name="Coelho M.A."/>
        </authorList>
    </citation>
    <scope>NUCLEOTIDE SEQUENCE</scope>
    <source>
        <strain evidence="5">CBS 7841</strain>
    </source>
</reference>
<feature type="domain" description="MutL C-terminal dimerisation" evidence="3">
    <location>
        <begin position="545"/>
        <end position="750"/>
    </location>
</feature>
<dbReference type="SUPFAM" id="SSF55874">
    <property type="entry name" value="ATPase domain of HSP90 chaperone/DNA topoisomerase II/histidine kinase"/>
    <property type="match status" value="1"/>
</dbReference>
<dbReference type="GO" id="GO:0032300">
    <property type="term" value="C:mismatch repair complex"/>
    <property type="evidence" value="ECO:0007669"/>
    <property type="project" value="InterPro"/>
</dbReference>
<dbReference type="PROSITE" id="PS00058">
    <property type="entry name" value="DNA_MISMATCH_REPAIR_1"/>
    <property type="match status" value="1"/>
</dbReference>
<dbReference type="GO" id="GO:0140664">
    <property type="term" value="F:ATP-dependent DNA damage sensor activity"/>
    <property type="evidence" value="ECO:0007669"/>
    <property type="project" value="InterPro"/>
</dbReference>
<dbReference type="Proteomes" id="UP000094043">
    <property type="component" value="Chromosome 2"/>
</dbReference>